<dbReference type="PROSITE" id="PS00107">
    <property type="entry name" value="PROTEIN_KINASE_ATP"/>
    <property type="match status" value="1"/>
</dbReference>
<keyword evidence="2" id="KW-0430">Lectin</keyword>
<organism evidence="2">
    <name type="scientific">Tanacetum cinerariifolium</name>
    <name type="common">Dalmatian daisy</name>
    <name type="synonym">Chrysanthemum cinerariifolium</name>
    <dbReference type="NCBI Taxonomy" id="118510"/>
    <lineage>
        <taxon>Eukaryota</taxon>
        <taxon>Viridiplantae</taxon>
        <taxon>Streptophyta</taxon>
        <taxon>Embryophyta</taxon>
        <taxon>Tracheophyta</taxon>
        <taxon>Spermatophyta</taxon>
        <taxon>Magnoliopsida</taxon>
        <taxon>eudicotyledons</taxon>
        <taxon>Gunneridae</taxon>
        <taxon>Pentapetalae</taxon>
        <taxon>asterids</taxon>
        <taxon>campanulids</taxon>
        <taxon>Asterales</taxon>
        <taxon>Asteraceae</taxon>
        <taxon>Asteroideae</taxon>
        <taxon>Anthemideae</taxon>
        <taxon>Anthemidinae</taxon>
        <taxon>Tanacetum</taxon>
    </lineage>
</organism>
<dbReference type="InterPro" id="IPR017441">
    <property type="entry name" value="Protein_kinase_ATP_BS"/>
</dbReference>
<feature type="binding site" evidence="1">
    <location>
        <position position="63"/>
    </location>
    <ligand>
        <name>ATP</name>
        <dbReference type="ChEBI" id="CHEBI:30616"/>
    </ligand>
</feature>
<dbReference type="AlphaFoldDB" id="A0A699IZ91"/>
<keyword evidence="1" id="KW-0067">ATP-binding</keyword>
<sequence>DDEKLSSLASERIFHRFSLAEIKLATLNFDDALVIGKGGFGKVYKGHIHGAKDTTAARLVAIKRLDSFSRQGNYSVFVRNELAKYLKSKKMKDICVAELTVCVVPDSYTFPPLPRVPLSYQASACSLSTLHFLKLLENKLESMKFLKNKFESLKLLENKLESMKIFENKLE</sequence>
<protein>
    <submittedName>
        <fullName evidence="2">Concanavalin A-like lectin/glucanase, subgroup</fullName>
    </submittedName>
</protein>
<feature type="non-terminal residue" evidence="2">
    <location>
        <position position="1"/>
    </location>
</feature>
<dbReference type="PANTHER" id="PTHR27003:SF408">
    <property type="entry name" value="PROTEIN KINASE DOMAIN-CONTAINING PROTEIN"/>
    <property type="match status" value="1"/>
</dbReference>
<dbReference type="GO" id="GO:0004714">
    <property type="term" value="F:transmembrane receptor protein tyrosine kinase activity"/>
    <property type="evidence" value="ECO:0007669"/>
    <property type="project" value="InterPro"/>
</dbReference>
<dbReference type="PANTHER" id="PTHR27003">
    <property type="entry name" value="OS07G0166700 PROTEIN"/>
    <property type="match status" value="1"/>
</dbReference>
<dbReference type="InterPro" id="IPR011009">
    <property type="entry name" value="Kinase-like_dom_sf"/>
</dbReference>
<comment type="caution">
    <text evidence="2">The sequence shown here is derived from an EMBL/GenBank/DDBJ whole genome shotgun (WGS) entry which is preliminary data.</text>
</comment>
<evidence type="ECO:0000313" key="2">
    <source>
        <dbReference type="EMBL" id="GEZ97730.1"/>
    </source>
</evidence>
<gene>
    <name evidence="2" type="ORF">Tci_569703</name>
</gene>
<dbReference type="Gene3D" id="3.30.200.20">
    <property type="entry name" value="Phosphorylase Kinase, domain 1"/>
    <property type="match status" value="1"/>
</dbReference>
<name>A0A699IZ91_TANCI</name>
<dbReference type="SUPFAM" id="SSF56112">
    <property type="entry name" value="Protein kinase-like (PK-like)"/>
    <property type="match status" value="1"/>
</dbReference>
<dbReference type="EMBL" id="BKCJ010350367">
    <property type="protein sequence ID" value="GEZ97730.1"/>
    <property type="molecule type" value="Genomic_DNA"/>
</dbReference>
<dbReference type="GO" id="GO:0030246">
    <property type="term" value="F:carbohydrate binding"/>
    <property type="evidence" value="ECO:0007669"/>
    <property type="project" value="UniProtKB-KW"/>
</dbReference>
<accession>A0A699IZ91</accession>
<evidence type="ECO:0000256" key="1">
    <source>
        <dbReference type="PROSITE-ProRule" id="PRU10141"/>
    </source>
</evidence>
<dbReference type="GO" id="GO:0005524">
    <property type="term" value="F:ATP binding"/>
    <property type="evidence" value="ECO:0007669"/>
    <property type="project" value="UniProtKB-UniRule"/>
</dbReference>
<keyword evidence="1" id="KW-0547">Nucleotide-binding</keyword>
<dbReference type="GO" id="GO:0005886">
    <property type="term" value="C:plasma membrane"/>
    <property type="evidence" value="ECO:0007669"/>
    <property type="project" value="TreeGrafter"/>
</dbReference>
<dbReference type="GO" id="GO:0009506">
    <property type="term" value="C:plasmodesma"/>
    <property type="evidence" value="ECO:0007669"/>
    <property type="project" value="TreeGrafter"/>
</dbReference>
<dbReference type="InterPro" id="IPR045272">
    <property type="entry name" value="ANXUR1/2-like"/>
</dbReference>
<proteinExistence type="predicted"/>
<reference evidence="2" key="1">
    <citation type="journal article" date="2019" name="Sci. Rep.">
        <title>Draft genome of Tanacetum cinerariifolium, the natural source of mosquito coil.</title>
        <authorList>
            <person name="Yamashiro T."/>
            <person name="Shiraishi A."/>
            <person name="Satake H."/>
            <person name="Nakayama K."/>
        </authorList>
    </citation>
    <scope>NUCLEOTIDE SEQUENCE</scope>
</reference>